<gene>
    <name evidence="1" type="ORF">PSYICH_LOCUS11467</name>
</gene>
<dbReference type="AlphaFoldDB" id="A0A9P0D6Y9"/>
<organism evidence="1 2">
    <name type="scientific">Psylliodes chrysocephalus</name>
    <dbReference type="NCBI Taxonomy" id="3402493"/>
    <lineage>
        <taxon>Eukaryota</taxon>
        <taxon>Metazoa</taxon>
        <taxon>Ecdysozoa</taxon>
        <taxon>Arthropoda</taxon>
        <taxon>Hexapoda</taxon>
        <taxon>Insecta</taxon>
        <taxon>Pterygota</taxon>
        <taxon>Neoptera</taxon>
        <taxon>Endopterygota</taxon>
        <taxon>Coleoptera</taxon>
        <taxon>Polyphaga</taxon>
        <taxon>Cucujiformia</taxon>
        <taxon>Chrysomeloidea</taxon>
        <taxon>Chrysomelidae</taxon>
        <taxon>Galerucinae</taxon>
        <taxon>Alticini</taxon>
        <taxon>Psylliodes</taxon>
    </lineage>
</organism>
<dbReference type="SUPFAM" id="SSF117281">
    <property type="entry name" value="Kelch motif"/>
    <property type="match status" value="1"/>
</dbReference>
<dbReference type="Pfam" id="PF07646">
    <property type="entry name" value="Kelch_2"/>
    <property type="match status" value="1"/>
</dbReference>
<dbReference type="GO" id="GO:0005737">
    <property type="term" value="C:cytoplasm"/>
    <property type="evidence" value="ECO:0007669"/>
    <property type="project" value="TreeGrafter"/>
</dbReference>
<evidence type="ECO:0008006" key="3">
    <source>
        <dbReference type="Google" id="ProtNLM"/>
    </source>
</evidence>
<dbReference type="PANTHER" id="PTHR46461:SF1">
    <property type="entry name" value="KELCH DOMAIN-CONTAINING PROTEIN 3"/>
    <property type="match status" value="1"/>
</dbReference>
<dbReference type="PANTHER" id="PTHR46461">
    <property type="entry name" value="KELCH DOMAIN-CONTAINING PROTEIN 3"/>
    <property type="match status" value="1"/>
</dbReference>
<sequence>MPWISYLEGGPKRVNHAAVAVGHKIYSFGGYCTGENSREYTSMDVHVLNTTTFRWIQHPVSDLPYFENDDILPYKRYGHTAVVYGDKVYIWGGRNDRASCSTLFCFDTIWHCWTAPKTTGNIPPARDGHSACIWKNIMIIFGGYEEDSDAFARSVYYLDLDKMHWTYVHILGPEPSLRDFHTTVVIRDRMYLFGGRGTLFSIGRSEILYCNELWYLDLNSWMWYNVKVSGDVPVGRRSHSAFVYDDKMYIFGGYNSTREEHYNHMYEFNPKLSMWRKLDIVGKRPCRRRRQACVVVGDRMFIFGGTSPHPSASLNISNRNIDDKLIDHSDMYVLDFKPTLKTLCILAVWKYHLDESSLPSNIKSDIRNMYCPNKISLTRPCNSAG</sequence>
<dbReference type="Gene3D" id="2.120.10.80">
    <property type="entry name" value="Kelch-type beta propeller"/>
    <property type="match status" value="2"/>
</dbReference>
<dbReference type="GO" id="GO:0003682">
    <property type="term" value="F:chromatin binding"/>
    <property type="evidence" value="ECO:0007669"/>
    <property type="project" value="InterPro"/>
</dbReference>
<dbReference type="Pfam" id="PF24681">
    <property type="entry name" value="Kelch_KLHDC2_KLHL20_DRC7"/>
    <property type="match status" value="1"/>
</dbReference>
<proteinExistence type="predicted"/>
<evidence type="ECO:0000313" key="2">
    <source>
        <dbReference type="Proteomes" id="UP001153636"/>
    </source>
</evidence>
<reference evidence="1" key="1">
    <citation type="submission" date="2022-01" db="EMBL/GenBank/DDBJ databases">
        <authorList>
            <person name="King R."/>
        </authorList>
    </citation>
    <scope>NUCLEOTIDE SEQUENCE</scope>
</reference>
<name>A0A9P0D6Y9_9CUCU</name>
<dbReference type="OrthoDB" id="432528at2759"/>
<keyword evidence="2" id="KW-1185">Reference proteome</keyword>
<accession>A0A9P0D6Y9</accession>
<dbReference type="InterPro" id="IPR015915">
    <property type="entry name" value="Kelch-typ_b-propeller"/>
</dbReference>
<dbReference type="Proteomes" id="UP001153636">
    <property type="component" value="Chromosome 5"/>
</dbReference>
<dbReference type="InterPro" id="IPR052637">
    <property type="entry name" value="KLHDC3-like"/>
</dbReference>
<dbReference type="EMBL" id="OV651817">
    <property type="protein sequence ID" value="CAH1110981.1"/>
    <property type="molecule type" value="Genomic_DNA"/>
</dbReference>
<protein>
    <recommendedName>
        <fullName evidence="3">Kelch domain-containing protein 3</fullName>
    </recommendedName>
</protein>
<dbReference type="InterPro" id="IPR011498">
    <property type="entry name" value="Kelch_2"/>
</dbReference>
<evidence type="ECO:0000313" key="1">
    <source>
        <dbReference type="EMBL" id="CAH1110981.1"/>
    </source>
</evidence>